<reference evidence="2" key="1">
    <citation type="journal article" date="2019" name="Int. J. Syst. Evol. Microbiol.">
        <title>The Global Catalogue of Microorganisms (GCM) 10K type strain sequencing project: providing services to taxonomists for standard genome sequencing and annotation.</title>
        <authorList>
            <consortium name="The Broad Institute Genomics Platform"/>
            <consortium name="The Broad Institute Genome Sequencing Center for Infectious Disease"/>
            <person name="Wu L."/>
            <person name="Ma J."/>
        </authorList>
    </citation>
    <scope>NUCLEOTIDE SEQUENCE [LARGE SCALE GENOMIC DNA]</scope>
    <source>
        <strain evidence="2">CGMCC 1.12989</strain>
    </source>
</reference>
<dbReference type="Proteomes" id="UP001595828">
    <property type="component" value="Unassembled WGS sequence"/>
</dbReference>
<sequence length="264" mass="28851">MDRAEYRRQLKLDEKSIAKGIDSSKLDADQIVSLMRVIRDKLRGCLSRSSVTSLMYYLYQNVNLGAKHIADAPISCTKGCSHCCNIWVDATPPEVFYTASAIRSQKRQVNALTSVEVAIATTGGLSFDGRGDVVTPCPLLDNNLCSVYDARPINCRTAVSADAGVCERSYLHISGEDIPTPVVWMALRQGYGFALEGALHHAGLVPHAVEWNEALRIALTAPDTEARWLAGEDVFAGVARATDEPLVQNPQLRELYREAFGVAP</sequence>
<proteinExistence type="predicted"/>
<accession>A0ABV8RQ34</accession>
<organism evidence="1 2">
    <name type="scientific">Novosphingobium tardum</name>
    <dbReference type="NCBI Taxonomy" id="1538021"/>
    <lineage>
        <taxon>Bacteria</taxon>
        <taxon>Pseudomonadati</taxon>
        <taxon>Pseudomonadota</taxon>
        <taxon>Alphaproteobacteria</taxon>
        <taxon>Sphingomonadales</taxon>
        <taxon>Sphingomonadaceae</taxon>
        <taxon>Novosphingobium</taxon>
    </lineage>
</organism>
<evidence type="ECO:0000313" key="2">
    <source>
        <dbReference type="Proteomes" id="UP001595828"/>
    </source>
</evidence>
<protein>
    <submittedName>
        <fullName evidence="1">YkgJ family cysteine cluster protein</fullName>
    </submittedName>
</protein>
<dbReference type="Pfam" id="PF03692">
    <property type="entry name" value="CxxCxxCC"/>
    <property type="match status" value="1"/>
</dbReference>
<name>A0ABV8RQ34_9SPHN</name>
<dbReference type="EMBL" id="JBHSDR010000004">
    <property type="protein sequence ID" value="MFC4294980.1"/>
    <property type="molecule type" value="Genomic_DNA"/>
</dbReference>
<comment type="caution">
    <text evidence="1">The sequence shown here is derived from an EMBL/GenBank/DDBJ whole genome shotgun (WGS) entry which is preliminary data.</text>
</comment>
<dbReference type="RefSeq" id="WP_379538457.1">
    <property type="nucleotide sequence ID" value="NZ_JBHSDR010000004.1"/>
</dbReference>
<dbReference type="InterPro" id="IPR005358">
    <property type="entry name" value="Puta_zinc/iron-chelating_dom"/>
</dbReference>
<evidence type="ECO:0000313" key="1">
    <source>
        <dbReference type="EMBL" id="MFC4294980.1"/>
    </source>
</evidence>
<gene>
    <name evidence="1" type="ORF">ACFO0A_07910</name>
</gene>
<keyword evidence="2" id="KW-1185">Reference proteome</keyword>